<evidence type="ECO:0000313" key="2">
    <source>
        <dbReference type="EMBL" id="QRD89834.1"/>
    </source>
</evidence>
<dbReference type="EMBL" id="CP044618">
    <property type="protein sequence ID" value="QRD89834.1"/>
    <property type="molecule type" value="Genomic_DNA"/>
</dbReference>
<accession>A0A7U2QYZ8</accession>
<protein>
    <submittedName>
        <fullName evidence="2">Uncharacterized protein</fullName>
    </submittedName>
</protein>
<gene>
    <name evidence="2" type="ORF">F9C07_2106222</name>
</gene>
<keyword evidence="3" id="KW-1185">Reference proteome</keyword>
<organism evidence="2 3">
    <name type="scientific">Aspergillus flavus (strain ATCC 200026 / FGSC A1120 / IAM 13836 / NRRL 3357 / JCM 12722 / SRRC 167)</name>
    <dbReference type="NCBI Taxonomy" id="332952"/>
    <lineage>
        <taxon>Eukaryota</taxon>
        <taxon>Fungi</taxon>
        <taxon>Dikarya</taxon>
        <taxon>Ascomycota</taxon>
        <taxon>Pezizomycotina</taxon>
        <taxon>Eurotiomycetes</taxon>
        <taxon>Eurotiomycetidae</taxon>
        <taxon>Eurotiales</taxon>
        <taxon>Aspergillaceae</taxon>
        <taxon>Aspergillus</taxon>
        <taxon>Aspergillus subgen. Circumdati</taxon>
    </lineage>
</organism>
<evidence type="ECO:0000256" key="1">
    <source>
        <dbReference type="SAM" id="MobiDB-lite"/>
    </source>
</evidence>
<dbReference type="VEuPathDB" id="FungiDB:F9C07_2106222"/>
<dbReference type="AlphaFoldDB" id="A0A7U2QYZ8"/>
<evidence type="ECO:0000313" key="3">
    <source>
        <dbReference type="Proteomes" id="UP000596276"/>
    </source>
</evidence>
<name>A0A7U2QYZ8_ASPFN</name>
<proteinExistence type="predicted"/>
<sequence length="174" mass="19848">MAETSKRQTVLPEKLWGGNVRHGTPSSHEESTGDSQSVQDHTTRFGIPIRSSHAYLSLAHIPEEKSNTEYHKYYNIDQAGPGVIALKDVEEFPVCLIKVRRIPKLWRFQAASHKNLISFLDSYQSIYSAHKSTSVYYSVWNMFLKKAGGQSAQFEFRSRHKTTYLTEFPVPKGV</sequence>
<reference evidence="3" key="1">
    <citation type="journal article" date="2021" name="G3 (Bethesda)">
        <title>Chromosome assembled and annotated genome sequence of Aspergillus flavus NRRL 3357.</title>
        <authorList>
            <person name="Skerker J.M."/>
            <person name="Pianalto K.M."/>
            <person name="Mondo S.J."/>
            <person name="Yang K."/>
            <person name="Arkin A.P."/>
            <person name="Keller N.P."/>
            <person name="Grigoriev I.V."/>
            <person name="Louise Glass N.L."/>
        </authorList>
    </citation>
    <scope>NUCLEOTIDE SEQUENCE [LARGE SCALE GENOMIC DNA]</scope>
    <source>
        <strain evidence="3">ATCC 200026 / FGSC A1120 / IAM 13836 / NRRL 3357 / JCM 12722 / SRRC 167</strain>
    </source>
</reference>
<dbReference type="Proteomes" id="UP000596276">
    <property type="component" value="Chromosome 4"/>
</dbReference>
<feature type="region of interest" description="Disordered" evidence="1">
    <location>
        <begin position="1"/>
        <end position="40"/>
    </location>
</feature>